<dbReference type="GO" id="GO:0005886">
    <property type="term" value="C:plasma membrane"/>
    <property type="evidence" value="ECO:0007669"/>
    <property type="project" value="UniProtKB-SubCell"/>
</dbReference>
<keyword evidence="11" id="KW-1185">Reference proteome</keyword>
<feature type="transmembrane region" description="Helical" evidence="8">
    <location>
        <begin position="210"/>
        <end position="243"/>
    </location>
</feature>
<dbReference type="AlphaFoldDB" id="A0A091A7X5"/>
<evidence type="ECO:0000256" key="5">
    <source>
        <dbReference type="ARBA" id="ARBA00022692"/>
    </source>
</evidence>
<keyword evidence="4" id="KW-1003">Cell membrane</keyword>
<gene>
    <name evidence="10" type="ORF">DJ90_1814</name>
</gene>
<evidence type="ECO:0000256" key="6">
    <source>
        <dbReference type="ARBA" id="ARBA00022989"/>
    </source>
</evidence>
<dbReference type="PATRIC" id="fig|44252.3.peg.10"/>
<dbReference type="EMBL" id="JMQA01000001">
    <property type="protein sequence ID" value="KFN12331.1"/>
    <property type="molecule type" value="Genomic_DNA"/>
</dbReference>
<keyword evidence="7 8" id="KW-0472">Membrane</keyword>
<evidence type="ECO:0000313" key="11">
    <source>
        <dbReference type="Proteomes" id="UP000029278"/>
    </source>
</evidence>
<dbReference type="PROSITE" id="PS50928">
    <property type="entry name" value="ABC_TM1"/>
    <property type="match status" value="1"/>
</dbReference>
<reference evidence="10 11" key="1">
    <citation type="submission" date="2014-04" db="EMBL/GenBank/DDBJ databases">
        <authorList>
            <person name="Bishop-Lilly K.A."/>
            <person name="Broomall S.M."/>
            <person name="Chain P.S."/>
            <person name="Chertkov O."/>
            <person name="Coyne S.R."/>
            <person name="Daligault H.E."/>
            <person name="Davenport K.W."/>
            <person name="Erkkila T."/>
            <person name="Frey K.G."/>
            <person name="Gibbons H.S."/>
            <person name="Gu W."/>
            <person name="Jaissle J."/>
            <person name="Johnson S.L."/>
            <person name="Koroleva G.I."/>
            <person name="Ladner J.T."/>
            <person name="Lo C.-C."/>
            <person name="Minogue T.D."/>
            <person name="Munk C."/>
            <person name="Palacios G.F."/>
            <person name="Redden C.L."/>
            <person name="Rosenzweig C.N."/>
            <person name="Scholz M.B."/>
            <person name="Teshima H."/>
            <person name="Xu Y."/>
        </authorList>
    </citation>
    <scope>NUCLEOTIDE SEQUENCE [LARGE SCALE GENOMIC DNA]</scope>
    <source>
        <strain evidence="10 11">8244</strain>
    </source>
</reference>
<dbReference type="CDD" id="cd06261">
    <property type="entry name" value="TM_PBP2"/>
    <property type="match status" value="1"/>
</dbReference>
<name>A0A091A7X5_PAEMA</name>
<dbReference type="RefSeq" id="WP_036624014.1">
    <property type="nucleotide sequence ID" value="NZ_JARLKU010000245.1"/>
</dbReference>
<keyword evidence="5 8" id="KW-0812">Transmembrane</keyword>
<dbReference type="InterPro" id="IPR035906">
    <property type="entry name" value="MetI-like_sf"/>
</dbReference>
<evidence type="ECO:0000256" key="7">
    <source>
        <dbReference type="ARBA" id="ARBA00023136"/>
    </source>
</evidence>
<feature type="domain" description="ABC transmembrane type-1" evidence="9">
    <location>
        <begin position="79"/>
        <end position="285"/>
    </location>
</feature>
<evidence type="ECO:0000259" key="9">
    <source>
        <dbReference type="PROSITE" id="PS50928"/>
    </source>
</evidence>
<dbReference type="InterPro" id="IPR000515">
    <property type="entry name" value="MetI-like"/>
</dbReference>
<accession>A0A091A7X5</accession>
<feature type="transmembrane region" description="Helical" evidence="8">
    <location>
        <begin position="116"/>
        <end position="138"/>
    </location>
</feature>
<organism evidence="10 11">
    <name type="scientific">Paenibacillus macerans</name>
    <name type="common">Bacillus macerans</name>
    <dbReference type="NCBI Taxonomy" id="44252"/>
    <lineage>
        <taxon>Bacteria</taxon>
        <taxon>Bacillati</taxon>
        <taxon>Bacillota</taxon>
        <taxon>Bacilli</taxon>
        <taxon>Bacillales</taxon>
        <taxon>Paenibacillaceae</taxon>
        <taxon>Paenibacillus</taxon>
    </lineage>
</organism>
<evidence type="ECO:0000256" key="8">
    <source>
        <dbReference type="RuleBase" id="RU363032"/>
    </source>
</evidence>
<evidence type="ECO:0000256" key="3">
    <source>
        <dbReference type="ARBA" id="ARBA00022448"/>
    </source>
</evidence>
<dbReference type="STRING" id="44252.DJ90_1814"/>
<dbReference type="SUPFAM" id="SSF161098">
    <property type="entry name" value="MetI-like"/>
    <property type="match status" value="1"/>
</dbReference>
<comment type="similarity">
    <text evidence="2">Belongs to the binding-protein-dependent transport system permease family. CysTW subfamily.</text>
</comment>
<dbReference type="Pfam" id="PF00528">
    <property type="entry name" value="BPD_transp_1"/>
    <property type="match status" value="1"/>
</dbReference>
<sequence length="305" mass="33678">MKAAANRRHRRWSPPDRSWGAALLLLLPSLLLMGIIYIGSLFIFGRYSFDSFAGGHLVPAFQWDAYAAFLGDPYYWKLIGDTFSLALKVTGITLLLAYPLAYYLACVRKPAWRQTLLLITFMPLLVSAVVKSYAWMVLLSRQGLLNWLFIKLGLTENGFEMTLNETGVIIALVHIFLPFMVIPILSVLVQQDSQLKAAAHDLGAGSVRAFLTITLPLSVRGIVSGIQIVFTLCLTAFTTPALIGGGRVMTLPTFIYQRTLDTNWPMAAVASLFLILASTLAVWALNRLADLLAFQRSKGGKRHAA</sequence>
<dbReference type="PANTHER" id="PTHR42929:SF5">
    <property type="entry name" value="ABC TRANSPORTER PERMEASE PROTEIN"/>
    <property type="match status" value="1"/>
</dbReference>
<feature type="transmembrane region" description="Helical" evidence="8">
    <location>
        <begin position="263"/>
        <end position="286"/>
    </location>
</feature>
<proteinExistence type="inferred from homology"/>
<feature type="transmembrane region" description="Helical" evidence="8">
    <location>
        <begin position="83"/>
        <end position="104"/>
    </location>
</feature>
<dbReference type="GO" id="GO:0055085">
    <property type="term" value="P:transmembrane transport"/>
    <property type="evidence" value="ECO:0007669"/>
    <property type="project" value="InterPro"/>
</dbReference>
<keyword evidence="3 8" id="KW-0813">Transport</keyword>
<dbReference type="OrthoDB" id="9807047at2"/>
<dbReference type="Gene3D" id="1.10.3720.10">
    <property type="entry name" value="MetI-like"/>
    <property type="match status" value="1"/>
</dbReference>
<evidence type="ECO:0000256" key="4">
    <source>
        <dbReference type="ARBA" id="ARBA00022475"/>
    </source>
</evidence>
<comment type="caution">
    <text evidence="10">The sequence shown here is derived from an EMBL/GenBank/DDBJ whole genome shotgun (WGS) entry which is preliminary data.</text>
</comment>
<dbReference type="Proteomes" id="UP000029278">
    <property type="component" value="Unassembled WGS sequence"/>
</dbReference>
<feature type="transmembrane region" description="Helical" evidence="8">
    <location>
        <begin position="168"/>
        <end position="189"/>
    </location>
</feature>
<keyword evidence="6 8" id="KW-1133">Transmembrane helix</keyword>
<dbReference type="HOGENOM" id="CLU_016047_18_2_9"/>
<evidence type="ECO:0000256" key="1">
    <source>
        <dbReference type="ARBA" id="ARBA00004651"/>
    </source>
</evidence>
<feature type="transmembrane region" description="Helical" evidence="8">
    <location>
        <begin position="21"/>
        <end position="44"/>
    </location>
</feature>
<comment type="subcellular location">
    <subcellularLocation>
        <location evidence="1 8">Cell membrane</location>
        <topology evidence="1 8">Multi-pass membrane protein</topology>
    </subcellularLocation>
</comment>
<evidence type="ECO:0000313" key="10">
    <source>
        <dbReference type="EMBL" id="KFN12331.1"/>
    </source>
</evidence>
<dbReference type="GeneID" id="77008064"/>
<protein>
    <submittedName>
        <fullName evidence="10">Binding--dependent transport system inner membrane component family protein</fullName>
    </submittedName>
</protein>
<dbReference type="PANTHER" id="PTHR42929">
    <property type="entry name" value="INNER MEMBRANE ABC TRANSPORTER PERMEASE PROTEIN YDCU-RELATED-RELATED"/>
    <property type="match status" value="1"/>
</dbReference>
<evidence type="ECO:0000256" key="2">
    <source>
        <dbReference type="ARBA" id="ARBA00007069"/>
    </source>
</evidence>